<dbReference type="Pfam" id="PF08669">
    <property type="entry name" value="GCV_T_C"/>
    <property type="match status" value="1"/>
</dbReference>
<dbReference type="EMBL" id="JBHSXN010000001">
    <property type="protein sequence ID" value="MFC6951894.1"/>
    <property type="molecule type" value="Genomic_DNA"/>
</dbReference>
<evidence type="ECO:0000313" key="5">
    <source>
        <dbReference type="EMBL" id="MFC6951894.1"/>
    </source>
</evidence>
<dbReference type="RefSeq" id="WP_336348901.1">
    <property type="nucleotide sequence ID" value="NZ_JAZAQL010000001.1"/>
</dbReference>
<feature type="domain" description="Aminomethyltransferase C-terminal" evidence="4">
    <location>
        <begin position="275"/>
        <end position="357"/>
    </location>
</feature>
<dbReference type="SUPFAM" id="SSF103025">
    <property type="entry name" value="Folate-binding domain"/>
    <property type="match status" value="1"/>
</dbReference>
<evidence type="ECO:0000256" key="2">
    <source>
        <dbReference type="PIRSR" id="PIRSR006487-1"/>
    </source>
</evidence>
<dbReference type="PANTHER" id="PTHR43757">
    <property type="entry name" value="AMINOMETHYLTRANSFERASE"/>
    <property type="match status" value="1"/>
</dbReference>
<name>A0ABD5VEI4_9EURY</name>
<reference evidence="5 6" key="1">
    <citation type="journal article" date="2019" name="Int. J. Syst. Evol. Microbiol.">
        <title>The Global Catalogue of Microorganisms (GCM) 10K type strain sequencing project: providing services to taxonomists for standard genome sequencing and annotation.</title>
        <authorList>
            <consortium name="The Broad Institute Genomics Platform"/>
            <consortium name="The Broad Institute Genome Sequencing Center for Infectious Disease"/>
            <person name="Wu L."/>
            <person name="Ma J."/>
        </authorList>
    </citation>
    <scope>NUCLEOTIDE SEQUENCE [LARGE SCALE GENOMIC DNA]</scope>
    <source>
        <strain evidence="5 6">GX26</strain>
    </source>
</reference>
<dbReference type="AlphaFoldDB" id="A0ABD5VEI4"/>
<gene>
    <name evidence="5" type="ORF">ACFQGB_03375</name>
</gene>
<accession>A0ABD5VEI4</accession>
<proteinExistence type="predicted"/>
<dbReference type="InterPro" id="IPR029043">
    <property type="entry name" value="GcvT/YgfZ_C"/>
</dbReference>
<dbReference type="InterPro" id="IPR017703">
    <property type="entry name" value="YgfZ/GCV_T_CS"/>
</dbReference>
<dbReference type="PANTHER" id="PTHR43757:SF2">
    <property type="entry name" value="AMINOMETHYLTRANSFERASE, MITOCHONDRIAL"/>
    <property type="match status" value="1"/>
</dbReference>
<dbReference type="Gene3D" id="3.30.1360.120">
    <property type="entry name" value="Probable tRNA modification gtpase trme, domain 1"/>
    <property type="match status" value="1"/>
</dbReference>
<feature type="binding site" evidence="2">
    <location>
        <position position="191"/>
    </location>
    <ligand>
        <name>substrate</name>
    </ligand>
</feature>
<dbReference type="InterPro" id="IPR027266">
    <property type="entry name" value="TrmE/GcvT-like"/>
</dbReference>
<dbReference type="NCBIfam" id="TIGR03317">
    <property type="entry name" value="ygfZ_signature"/>
    <property type="match status" value="1"/>
</dbReference>
<dbReference type="SUPFAM" id="SSF101790">
    <property type="entry name" value="Aminomethyltransferase beta-barrel domain"/>
    <property type="match status" value="1"/>
</dbReference>
<evidence type="ECO:0000256" key="1">
    <source>
        <dbReference type="ARBA" id="ARBA00022946"/>
    </source>
</evidence>
<feature type="domain" description="GCVT N-terminal" evidence="3">
    <location>
        <begin position="5"/>
        <end position="241"/>
    </location>
</feature>
<keyword evidence="1" id="KW-0809">Transit peptide</keyword>
<comment type="caution">
    <text evidence="5">The sequence shown here is derived from an EMBL/GenBank/DDBJ whole genome shotgun (WGS) entry which is preliminary data.</text>
</comment>
<dbReference type="PIRSF" id="PIRSF006487">
    <property type="entry name" value="GcvT"/>
    <property type="match status" value="1"/>
</dbReference>
<keyword evidence="6" id="KW-1185">Reference proteome</keyword>
<organism evidence="5 6">
    <name type="scientific">Halorubellus litoreus</name>
    <dbReference type="NCBI Taxonomy" id="755308"/>
    <lineage>
        <taxon>Archaea</taxon>
        <taxon>Methanobacteriati</taxon>
        <taxon>Methanobacteriota</taxon>
        <taxon>Stenosarchaea group</taxon>
        <taxon>Halobacteria</taxon>
        <taxon>Halobacteriales</taxon>
        <taxon>Halorubellaceae</taxon>
        <taxon>Halorubellus</taxon>
    </lineage>
</organism>
<dbReference type="Proteomes" id="UP001596395">
    <property type="component" value="Unassembled WGS sequence"/>
</dbReference>
<protein>
    <submittedName>
        <fullName evidence="5">Aminomethyltransferase family protein</fullName>
    </submittedName>
</protein>
<sequence>MTIIDDVHEAHGATFVERGGRRVVRDYGRPARTAMAVRHVVGAFDAAYGVVTVSGSDRREFVNDAVTNVVPREDGEGAYALLLSPEGRVRTDMYVYEADGRLLCFTPPGQAGWLAEEWDSRTFVQDVDVARASDDFAVFGVHGPKATEKVASVLNGAGTPAEPLSFVRGSMGDAGVTVIRNDGLAGEEGFEVVCTASEAERVWDTLLHHGNNATPFGYAAWETLTLEAGTPLFQTELDGRVPNVTGVRNGVDYEKGCFVGQETVARVENVGRPSRRLVGVELPGVEDGDALPGAGATVSVDDEDAGEVTRAAWSPHREAGIAFALVPYDADVEHVAVDVADDDGALDGDVVALPFVDGSDRSARVPTYD</sequence>
<dbReference type="Pfam" id="PF01571">
    <property type="entry name" value="GCV_T"/>
    <property type="match status" value="1"/>
</dbReference>
<evidence type="ECO:0000259" key="4">
    <source>
        <dbReference type="Pfam" id="PF08669"/>
    </source>
</evidence>
<dbReference type="InterPro" id="IPR006222">
    <property type="entry name" value="GCVT_N"/>
</dbReference>
<evidence type="ECO:0000259" key="3">
    <source>
        <dbReference type="Pfam" id="PF01571"/>
    </source>
</evidence>
<dbReference type="InterPro" id="IPR013977">
    <property type="entry name" value="GcvT_C"/>
</dbReference>
<evidence type="ECO:0000313" key="6">
    <source>
        <dbReference type="Proteomes" id="UP001596395"/>
    </source>
</evidence>
<dbReference type="InterPro" id="IPR028896">
    <property type="entry name" value="GcvT/YgfZ/DmdA"/>
</dbReference>